<reference evidence="2" key="1">
    <citation type="submission" date="2017-03" db="EMBL/GenBank/DDBJ databases">
        <authorList>
            <person name="Herbold C."/>
        </authorList>
    </citation>
    <scope>NUCLEOTIDE SEQUENCE [LARGE SCALE GENOMIC DNA]</scope>
</reference>
<organism evidence="1 2">
    <name type="scientific">Candidatus Nitrosotalea okcheonensis</name>
    <dbReference type="NCBI Taxonomy" id="1903276"/>
    <lineage>
        <taxon>Archaea</taxon>
        <taxon>Nitrososphaerota</taxon>
        <taxon>Nitrososphaeria</taxon>
        <taxon>Nitrosotaleales</taxon>
        <taxon>Nitrosotaleaceae</taxon>
        <taxon>Nitrosotalea</taxon>
    </lineage>
</organism>
<gene>
    <name evidence="1" type="ORF">NCS_20005</name>
</gene>
<proteinExistence type="predicted"/>
<accession>A0A2H1FHB5</accession>
<dbReference type="AlphaFoldDB" id="A0A2H1FHB5"/>
<dbReference type="Proteomes" id="UP000230607">
    <property type="component" value="Chromosome 1"/>
</dbReference>
<dbReference type="EMBL" id="LT841358">
    <property type="protein sequence ID" value="SMH72159.1"/>
    <property type="molecule type" value="Genomic_DNA"/>
</dbReference>
<sequence length="128" mass="15160">MNLARRLPNKITTEFFLIGILHRIGLLSLYTDDDKKGGRPYVYPTIVILRCYVVRIWMRIPSNNCLHYYFTINGTYNKKIMRSCDLDTLPDKRTFDRRFKTLPVQNIIGNIGKKICIRKNCRLYHCIS</sequence>
<name>A0A2H1FHB5_9ARCH</name>
<evidence type="ECO:0000313" key="1">
    <source>
        <dbReference type="EMBL" id="SMH72159.1"/>
    </source>
</evidence>
<keyword evidence="2" id="KW-1185">Reference proteome</keyword>
<protein>
    <submittedName>
        <fullName evidence="1">Uncharacterized protein</fullName>
    </submittedName>
</protein>
<evidence type="ECO:0000313" key="2">
    <source>
        <dbReference type="Proteomes" id="UP000230607"/>
    </source>
</evidence>